<evidence type="ECO:0000313" key="2">
    <source>
        <dbReference type="Proteomes" id="UP000327157"/>
    </source>
</evidence>
<evidence type="ECO:0000313" key="1">
    <source>
        <dbReference type="EMBL" id="KAB2611018.1"/>
    </source>
</evidence>
<reference evidence="2" key="2">
    <citation type="submission" date="2019-10" db="EMBL/GenBank/DDBJ databases">
        <title>A de novo genome assembly of a pear dwarfing rootstock.</title>
        <authorList>
            <person name="Wang F."/>
            <person name="Wang J."/>
            <person name="Li S."/>
            <person name="Zhang Y."/>
            <person name="Fang M."/>
            <person name="Ma L."/>
            <person name="Zhao Y."/>
            <person name="Jiang S."/>
        </authorList>
    </citation>
    <scope>NUCLEOTIDE SEQUENCE [LARGE SCALE GENOMIC DNA]</scope>
</reference>
<comment type="caution">
    <text evidence="1">The sequence shown here is derived from an EMBL/GenBank/DDBJ whole genome shotgun (WGS) entry which is preliminary data.</text>
</comment>
<protein>
    <submittedName>
        <fullName evidence="1">Uncharacterized protein</fullName>
    </submittedName>
</protein>
<accession>A0A5N5G6Z0</accession>
<gene>
    <name evidence="1" type="ORF">D8674_019050</name>
</gene>
<sequence>MVEKDGSAKGIVFSQFTLFLDISRTLMSASIILTKLQDLVVVCWFIALWEDPEDRERQQLLRLKH</sequence>
<dbReference type="EMBL" id="SMOL01000487">
    <property type="protein sequence ID" value="KAB2611018.1"/>
    <property type="molecule type" value="Genomic_DNA"/>
</dbReference>
<reference evidence="1 2" key="3">
    <citation type="submission" date="2019-11" db="EMBL/GenBank/DDBJ databases">
        <title>A de novo genome assembly of a pear dwarfing rootstock.</title>
        <authorList>
            <person name="Wang F."/>
            <person name="Wang J."/>
            <person name="Li S."/>
            <person name="Zhang Y."/>
            <person name="Fang M."/>
            <person name="Ma L."/>
            <person name="Zhao Y."/>
            <person name="Jiang S."/>
        </authorList>
    </citation>
    <scope>NUCLEOTIDE SEQUENCE [LARGE SCALE GENOMIC DNA]</scope>
    <source>
        <strain evidence="1">S2</strain>
        <tissue evidence="1">Leaf</tissue>
    </source>
</reference>
<reference evidence="1 2" key="1">
    <citation type="submission" date="2019-09" db="EMBL/GenBank/DDBJ databases">
        <authorList>
            <person name="Ou C."/>
        </authorList>
    </citation>
    <scope>NUCLEOTIDE SEQUENCE [LARGE SCALE GENOMIC DNA]</scope>
    <source>
        <strain evidence="1">S2</strain>
        <tissue evidence="1">Leaf</tissue>
    </source>
</reference>
<dbReference type="AlphaFoldDB" id="A0A5N5G6Z0"/>
<name>A0A5N5G6Z0_9ROSA</name>
<keyword evidence="2" id="KW-1185">Reference proteome</keyword>
<organism evidence="1 2">
    <name type="scientific">Pyrus ussuriensis x Pyrus communis</name>
    <dbReference type="NCBI Taxonomy" id="2448454"/>
    <lineage>
        <taxon>Eukaryota</taxon>
        <taxon>Viridiplantae</taxon>
        <taxon>Streptophyta</taxon>
        <taxon>Embryophyta</taxon>
        <taxon>Tracheophyta</taxon>
        <taxon>Spermatophyta</taxon>
        <taxon>Magnoliopsida</taxon>
        <taxon>eudicotyledons</taxon>
        <taxon>Gunneridae</taxon>
        <taxon>Pentapetalae</taxon>
        <taxon>rosids</taxon>
        <taxon>fabids</taxon>
        <taxon>Rosales</taxon>
        <taxon>Rosaceae</taxon>
        <taxon>Amygdaloideae</taxon>
        <taxon>Maleae</taxon>
        <taxon>Pyrus</taxon>
    </lineage>
</organism>
<dbReference type="OrthoDB" id="1747486at2759"/>
<dbReference type="Proteomes" id="UP000327157">
    <property type="component" value="Chromosome 17"/>
</dbReference>
<proteinExistence type="predicted"/>